<dbReference type="PANTHER" id="PTHR36853:SF1">
    <property type="entry name" value="DUF3844 DOMAIN-CONTAINING PROTEIN"/>
    <property type="match status" value="1"/>
</dbReference>
<feature type="chain" id="PRO_5034081940" description="DUF3844 domain-containing protein" evidence="3">
    <location>
        <begin position="17"/>
        <end position="434"/>
    </location>
</feature>
<evidence type="ECO:0000259" key="5">
    <source>
        <dbReference type="Pfam" id="PF21656"/>
    </source>
</evidence>
<evidence type="ECO:0008006" key="8">
    <source>
        <dbReference type="Google" id="ProtNLM"/>
    </source>
</evidence>
<dbReference type="GO" id="GO:0005783">
    <property type="term" value="C:endoplasmic reticulum"/>
    <property type="evidence" value="ECO:0007669"/>
    <property type="project" value="TreeGrafter"/>
</dbReference>
<comment type="caution">
    <text evidence="6">The sequence shown here is derived from an EMBL/GenBank/DDBJ whole genome shotgun (WGS) entry which is preliminary data.</text>
</comment>
<evidence type="ECO:0000256" key="1">
    <source>
        <dbReference type="SAM" id="MobiDB-lite"/>
    </source>
</evidence>
<protein>
    <recommendedName>
        <fullName evidence="8">DUF3844 domain-containing protein</fullName>
    </recommendedName>
</protein>
<dbReference type="InterPro" id="IPR024382">
    <property type="entry name" value="Vps3844_C"/>
</dbReference>
<dbReference type="OrthoDB" id="5583277at2759"/>
<keyword evidence="2" id="KW-0472">Membrane</keyword>
<dbReference type="Pfam" id="PF12955">
    <property type="entry name" value="Vps3844_C"/>
    <property type="match status" value="1"/>
</dbReference>
<name>A0A8H3J7B3_9LECA</name>
<proteinExistence type="predicted"/>
<feature type="signal peptide" evidence="3">
    <location>
        <begin position="1"/>
        <end position="16"/>
    </location>
</feature>
<dbReference type="InterPro" id="IPR049205">
    <property type="entry name" value="Vps3844_N"/>
</dbReference>
<gene>
    <name evidence="6" type="ORF">IMSHALPRED_003382</name>
</gene>
<dbReference type="InterPro" id="IPR053065">
    <property type="entry name" value="Archenteron_Induction-Rel"/>
</dbReference>
<dbReference type="Pfam" id="PF21656">
    <property type="entry name" value="DUF6859"/>
    <property type="match status" value="1"/>
</dbReference>
<evidence type="ECO:0000256" key="3">
    <source>
        <dbReference type="SAM" id="SignalP"/>
    </source>
</evidence>
<keyword evidence="2" id="KW-0812">Transmembrane</keyword>
<feature type="domain" description="Vacuolar sorting protein Vps3844 N-terminal" evidence="5">
    <location>
        <begin position="40"/>
        <end position="138"/>
    </location>
</feature>
<sequence length="434" mass="46255">MKALAGLLWASAALKAYPVVGEALVYTSESWFRPAPAEPPSISPHTARLLLAQRLGLSQYHSLNDADESTLDILNKYGGEQQQMFAHEDRSQGAEKLLLVVEGVDEDVFSQPTVPAFKIDPQPSGSQNLELAIDLLNQDRDSKQKGLKSCYFEVPGPSSLRGGLSSLSLDNRDCGAWYNSLNHDESGALRQPTLSAFTNGRNHFSPGSDGQTSVLHISSLQGLSSKDGERYHTALSDIKTFVGDLLGSSRSISYTIVLMPRTPKDSKRSSTSLYGSYHKPLSARQLQSEETLSSPPTVSPPSSPQAVPLQASTSPLPHGVLPVCHPTLQSCIATTNNCSGHGTAYKKSSGAIDCFACKCSKTILTDDEGRVKTVYWGGPACQKKDISVPFFLLAGLSIALVGVVSWGIGLMASIGQEDLPSVIGAGVAGPRAQK</sequence>
<evidence type="ECO:0000259" key="4">
    <source>
        <dbReference type="Pfam" id="PF12955"/>
    </source>
</evidence>
<dbReference type="PANTHER" id="PTHR36853">
    <property type="entry name" value="EXPRESSED PROTEIN"/>
    <property type="match status" value="1"/>
</dbReference>
<accession>A0A8H3J7B3</accession>
<dbReference type="Proteomes" id="UP000664534">
    <property type="component" value="Unassembled WGS sequence"/>
</dbReference>
<feature type="transmembrane region" description="Helical" evidence="2">
    <location>
        <begin position="390"/>
        <end position="412"/>
    </location>
</feature>
<keyword evidence="7" id="KW-1185">Reference proteome</keyword>
<evidence type="ECO:0000256" key="2">
    <source>
        <dbReference type="SAM" id="Phobius"/>
    </source>
</evidence>
<feature type="domain" description="Vacuolar sorting protein Vps3844 C-terminal" evidence="4">
    <location>
        <begin position="324"/>
        <end position="425"/>
    </location>
</feature>
<evidence type="ECO:0000313" key="7">
    <source>
        <dbReference type="Proteomes" id="UP000664534"/>
    </source>
</evidence>
<evidence type="ECO:0000313" key="6">
    <source>
        <dbReference type="EMBL" id="CAF9942145.1"/>
    </source>
</evidence>
<feature type="region of interest" description="Disordered" evidence="1">
    <location>
        <begin position="284"/>
        <end position="311"/>
    </location>
</feature>
<reference evidence="6" key="1">
    <citation type="submission" date="2021-03" db="EMBL/GenBank/DDBJ databases">
        <authorList>
            <person name="Tagirdzhanova G."/>
        </authorList>
    </citation>
    <scope>NUCLEOTIDE SEQUENCE</scope>
</reference>
<dbReference type="AlphaFoldDB" id="A0A8H3J7B3"/>
<organism evidence="6 7">
    <name type="scientific">Imshaugia aleurites</name>
    <dbReference type="NCBI Taxonomy" id="172621"/>
    <lineage>
        <taxon>Eukaryota</taxon>
        <taxon>Fungi</taxon>
        <taxon>Dikarya</taxon>
        <taxon>Ascomycota</taxon>
        <taxon>Pezizomycotina</taxon>
        <taxon>Lecanoromycetes</taxon>
        <taxon>OSLEUM clade</taxon>
        <taxon>Lecanoromycetidae</taxon>
        <taxon>Lecanorales</taxon>
        <taxon>Lecanorineae</taxon>
        <taxon>Parmeliaceae</taxon>
        <taxon>Imshaugia</taxon>
    </lineage>
</organism>
<dbReference type="EMBL" id="CAJPDT010000170">
    <property type="protein sequence ID" value="CAF9942145.1"/>
    <property type="molecule type" value="Genomic_DNA"/>
</dbReference>
<keyword evidence="3" id="KW-0732">Signal</keyword>
<keyword evidence="2" id="KW-1133">Transmembrane helix</keyword>